<evidence type="ECO:0000256" key="13">
    <source>
        <dbReference type="ARBA" id="ARBA00023136"/>
    </source>
</evidence>
<organism evidence="17">
    <name type="scientific">Derotettix mendosensis</name>
    <dbReference type="NCBI Taxonomy" id="2219932"/>
    <lineage>
        <taxon>Eukaryota</taxon>
        <taxon>Metazoa</taxon>
        <taxon>Ecdysozoa</taxon>
        <taxon>Arthropoda</taxon>
        <taxon>Hexapoda</taxon>
        <taxon>Insecta</taxon>
        <taxon>Pterygota</taxon>
        <taxon>Neoptera</taxon>
        <taxon>Paraneoptera</taxon>
        <taxon>Hemiptera</taxon>
        <taxon>Auchenorrhyncha</taxon>
        <taxon>Cicadoidea</taxon>
        <taxon>Cicadidae</taxon>
        <taxon>Tibicininae</taxon>
        <taxon>Parnisini</taxon>
        <taxon>Derotettix</taxon>
    </lineage>
</organism>
<evidence type="ECO:0000256" key="9">
    <source>
        <dbReference type="ARBA" id="ARBA00022982"/>
    </source>
</evidence>
<feature type="transmembrane region" description="Helical" evidence="16">
    <location>
        <begin position="124"/>
        <end position="150"/>
    </location>
</feature>
<proteinExistence type="inferred from homology"/>
<feature type="transmembrane region" description="Helical" evidence="16">
    <location>
        <begin position="45"/>
        <end position="64"/>
    </location>
</feature>
<dbReference type="PANTHER" id="PTHR11435:SF1">
    <property type="entry name" value="NADH-UBIQUINONE OXIDOREDUCTASE CHAIN 6"/>
    <property type="match status" value="1"/>
</dbReference>
<comment type="subcellular location">
    <subcellularLocation>
        <location evidence="1">Mitochondrion membrane</location>
        <topology evidence="1">Multi-pass membrane protein</topology>
    </subcellularLocation>
</comment>
<gene>
    <name evidence="17" type="primary">nad6</name>
</gene>
<dbReference type="AlphaFoldDB" id="A0A3S7MGH9"/>
<evidence type="ECO:0000313" key="17">
    <source>
        <dbReference type="EMBL" id="AWV84365.1"/>
    </source>
</evidence>
<evidence type="ECO:0000256" key="10">
    <source>
        <dbReference type="ARBA" id="ARBA00022989"/>
    </source>
</evidence>
<keyword evidence="11" id="KW-0520">NAD</keyword>
<feature type="transmembrane region" description="Helical" evidence="16">
    <location>
        <begin position="76"/>
        <end position="97"/>
    </location>
</feature>
<keyword evidence="10 16" id="KW-1133">Transmembrane helix</keyword>
<keyword evidence="6" id="KW-0679">Respiratory chain</keyword>
<keyword evidence="8" id="KW-1278">Translocase</keyword>
<keyword evidence="12 17" id="KW-0496">Mitochondrion</keyword>
<evidence type="ECO:0000256" key="12">
    <source>
        <dbReference type="ARBA" id="ARBA00023128"/>
    </source>
</evidence>
<comment type="similarity">
    <text evidence="2">Belongs to the complex I subunit 6 family.</text>
</comment>
<keyword evidence="5" id="KW-0813">Transport</keyword>
<evidence type="ECO:0000256" key="11">
    <source>
        <dbReference type="ARBA" id="ARBA00023027"/>
    </source>
</evidence>
<evidence type="ECO:0000256" key="5">
    <source>
        <dbReference type="ARBA" id="ARBA00022448"/>
    </source>
</evidence>
<keyword evidence="7 16" id="KW-0812">Transmembrane</keyword>
<dbReference type="PANTHER" id="PTHR11435">
    <property type="entry name" value="NADH UBIQUINONE OXIDOREDUCTASE SUBUNIT ND6"/>
    <property type="match status" value="1"/>
</dbReference>
<keyword evidence="9" id="KW-0249">Electron transport</keyword>
<comment type="catalytic activity">
    <reaction evidence="15">
        <text>a ubiquinone + NADH + 5 H(+)(in) = a ubiquinol + NAD(+) + 4 H(+)(out)</text>
        <dbReference type="Rhea" id="RHEA:29091"/>
        <dbReference type="Rhea" id="RHEA-COMP:9565"/>
        <dbReference type="Rhea" id="RHEA-COMP:9566"/>
        <dbReference type="ChEBI" id="CHEBI:15378"/>
        <dbReference type="ChEBI" id="CHEBI:16389"/>
        <dbReference type="ChEBI" id="CHEBI:17976"/>
        <dbReference type="ChEBI" id="CHEBI:57540"/>
        <dbReference type="ChEBI" id="CHEBI:57945"/>
        <dbReference type="EC" id="7.1.1.2"/>
    </reaction>
</comment>
<evidence type="ECO:0000256" key="6">
    <source>
        <dbReference type="ARBA" id="ARBA00022660"/>
    </source>
</evidence>
<evidence type="ECO:0000256" key="1">
    <source>
        <dbReference type="ARBA" id="ARBA00004225"/>
    </source>
</evidence>
<evidence type="ECO:0000256" key="3">
    <source>
        <dbReference type="ARBA" id="ARBA00012944"/>
    </source>
</evidence>
<dbReference type="EMBL" id="MG737807">
    <property type="protein sequence ID" value="AWV84365.1"/>
    <property type="molecule type" value="Genomic_DNA"/>
</dbReference>
<evidence type="ECO:0000256" key="7">
    <source>
        <dbReference type="ARBA" id="ARBA00022692"/>
    </source>
</evidence>
<geneLocation type="mitochondrion" evidence="17"/>
<evidence type="ECO:0000256" key="2">
    <source>
        <dbReference type="ARBA" id="ARBA00005698"/>
    </source>
</evidence>
<reference evidence="17" key="1">
    <citation type="journal article" date="2018" name="J. Hered.">
        <title>One hundred mitochondrial genomes of cicadas.</title>
        <authorList>
            <person name="Lukasik P."/>
            <person name="Chong R.A."/>
            <person name="Nazario K."/>
            <person name="Matsuura Y."/>
            <person name="Bublitz D."/>
            <person name="Campbell M.A."/>
            <person name="Meyer M."/>
            <person name="Van Leuven J.T."/>
            <person name="Pessacq P."/>
            <person name="Veloso C."/>
            <person name="Simon C."/>
            <person name="McCutcheon J.P."/>
        </authorList>
    </citation>
    <scope>NUCLEOTIDE SEQUENCE</scope>
    <source>
        <strain evidence="17">PL623x1</strain>
        <tissue evidence="17">Bacteriome</tissue>
    </source>
</reference>
<dbReference type="GO" id="GO:0031966">
    <property type="term" value="C:mitochondrial membrane"/>
    <property type="evidence" value="ECO:0007669"/>
    <property type="project" value="UniProtKB-SubCell"/>
</dbReference>
<evidence type="ECO:0000256" key="16">
    <source>
        <dbReference type="SAM" id="Phobius"/>
    </source>
</evidence>
<evidence type="ECO:0000256" key="8">
    <source>
        <dbReference type="ARBA" id="ARBA00022967"/>
    </source>
</evidence>
<name>A0A3S7MGH9_9HEMI</name>
<evidence type="ECO:0000256" key="14">
    <source>
        <dbReference type="ARBA" id="ARBA00031019"/>
    </source>
</evidence>
<accession>A0A3S7MGH9</accession>
<dbReference type="EC" id="7.1.1.2" evidence="3"/>
<sequence length="160" mass="18664">MKYMIILSISISLLFLSMKHPLSMGFLLLSQTINSSIMIGYWLNSYLMSYILFLILVGGMLILFMYMSSIASNEKFFMSNSLLLMFILSLLLIFMMLNYKMNNLNFNFNYSINSYEYFNLSKLYMMPTGIITILVVIYLLFTMIVIINIISQNIAPLRSY</sequence>
<dbReference type="GO" id="GO:0008137">
    <property type="term" value="F:NADH dehydrogenase (ubiquinone) activity"/>
    <property type="evidence" value="ECO:0007669"/>
    <property type="project" value="UniProtKB-EC"/>
</dbReference>
<evidence type="ECO:0000256" key="15">
    <source>
        <dbReference type="ARBA" id="ARBA00049551"/>
    </source>
</evidence>
<keyword evidence="13 16" id="KW-0472">Membrane</keyword>
<dbReference type="InterPro" id="IPR050269">
    <property type="entry name" value="ComplexI_Subunit6"/>
</dbReference>
<protein>
    <recommendedName>
        <fullName evidence="4">NADH-ubiquinone oxidoreductase chain 6</fullName>
        <ecNumber evidence="3">7.1.1.2</ecNumber>
    </recommendedName>
    <alternativeName>
        <fullName evidence="14">NADH dehydrogenase subunit 6</fullName>
    </alternativeName>
</protein>
<evidence type="ECO:0000256" key="4">
    <source>
        <dbReference type="ARBA" id="ARBA00021095"/>
    </source>
</evidence>